<evidence type="ECO:0000313" key="15">
    <source>
        <dbReference type="EMBL" id="CCJ32758.1"/>
    </source>
</evidence>
<dbReference type="CDD" id="cd07548">
    <property type="entry name" value="P-type_ATPase-Cd_Zn_Co_like"/>
    <property type="match status" value="1"/>
</dbReference>
<keyword evidence="3" id="KW-0104">Cadmium</keyword>
<feature type="transmembrane region" description="Helical" evidence="13">
    <location>
        <begin position="417"/>
        <end position="444"/>
    </location>
</feature>
<dbReference type="InterPro" id="IPR059000">
    <property type="entry name" value="ATPase_P-type_domA"/>
</dbReference>
<dbReference type="PRINTS" id="PR00119">
    <property type="entry name" value="CATATPASE"/>
</dbReference>
<evidence type="ECO:0000256" key="10">
    <source>
        <dbReference type="ARBA" id="ARBA00023136"/>
    </source>
</evidence>
<dbReference type="InterPro" id="IPR036163">
    <property type="entry name" value="HMA_dom_sf"/>
</dbReference>
<feature type="domain" description="HMA" evidence="14">
    <location>
        <begin position="79"/>
        <end position="148"/>
    </location>
</feature>
<evidence type="ECO:0000256" key="13">
    <source>
        <dbReference type="RuleBase" id="RU362081"/>
    </source>
</evidence>
<dbReference type="CDD" id="cd00371">
    <property type="entry name" value="HMA"/>
    <property type="match status" value="2"/>
</dbReference>
<dbReference type="EMBL" id="CAKP01000029">
    <property type="protein sequence ID" value="CCJ32758.1"/>
    <property type="molecule type" value="Genomic_DNA"/>
</dbReference>
<evidence type="ECO:0000256" key="4">
    <source>
        <dbReference type="ARBA" id="ARBA00022692"/>
    </source>
</evidence>
<dbReference type="EC" id="7.2.2.21" evidence="11"/>
<organism evidence="15 16">
    <name type="scientific">Caloramator australicus RC3</name>
    <dbReference type="NCBI Taxonomy" id="857293"/>
    <lineage>
        <taxon>Bacteria</taxon>
        <taxon>Bacillati</taxon>
        <taxon>Bacillota</taxon>
        <taxon>Clostridia</taxon>
        <taxon>Eubacteriales</taxon>
        <taxon>Clostridiaceae</taxon>
        <taxon>Caloramator</taxon>
    </lineage>
</organism>
<dbReference type="SFLD" id="SFLDF00027">
    <property type="entry name" value="p-type_atpase"/>
    <property type="match status" value="1"/>
</dbReference>
<keyword evidence="9 13" id="KW-1133">Transmembrane helix</keyword>
<dbReference type="Gene3D" id="2.70.150.10">
    <property type="entry name" value="Calcium-transporting ATPase, cytoplasmic transduction domain A"/>
    <property type="match status" value="1"/>
</dbReference>
<comment type="catalytic activity">
    <reaction evidence="12">
        <text>Cd(2+)(in) + ATP + H2O = Cd(2+)(out) + ADP + phosphate + H(+)</text>
        <dbReference type="Rhea" id="RHEA:12132"/>
        <dbReference type="ChEBI" id="CHEBI:15377"/>
        <dbReference type="ChEBI" id="CHEBI:15378"/>
        <dbReference type="ChEBI" id="CHEBI:30616"/>
        <dbReference type="ChEBI" id="CHEBI:43474"/>
        <dbReference type="ChEBI" id="CHEBI:48775"/>
        <dbReference type="ChEBI" id="CHEBI:456216"/>
        <dbReference type="EC" id="7.2.2.21"/>
    </reaction>
</comment>
<dbReference type="SFLD" id="SFLDG00002">
    <property type="entry name" value="C1.7:_P-type_atpase_like"/>
    <property type="match status" value="1"/>
</dbReference>
<evidence type="ECO:0000256" key="11">
    <source>
        <dbReference type="ARBA" id="ARBA00039103"/>
    </source>
</evidence>
<dbReference type="Proteomes" id="UP000007652">
    <property type="component" value="Unassembled WGS sequence"/>
</dbReference>
<keyword evidence="13" id="KW-1003">Cell membrane</keyword>
<evidence type="ECO:0000259" key="14">
    <source>
        <dbReference type="PROSITE" id="PS50846"/>
    </source>
</evidence>
<dbReference type="InterPro" id="IPR051014">
    <property type="entry name" value="Cation_Transport_ATPase_IB"/>
</dbReference>
<accession>I7KSX0</accession>
<dbReference type="SUPFAM" id="SSF81653">
    <property type="entry name" value="Calcium ATPase, transduction domain A"/>
    <property type="match status" value="1"/>
</dbReference>
<evidence type="ECO:0000256" key="7">
    <source>
        <dbReference type="ARBA" id="ARBA00022840"/>
    </source>
</evidence>
<protein>
    <recommendedName>
        <fullName evidence="11">Cd(2+)-exporting ATPase</fullName>
        <ecNumber evidence="11">7.2.2.21</ecNumber>
    </recommendedName>
</protein>
<evidence type="ECO:0000256" key="2">
    <source>
        <dbReference type="ARBA" id="ARBA00006024"/>
    </source>
</evidence>
<dbReference type="InterPro" id="IPR023214">
    <property type="entry name" value="HAD_sf"/>
</dbReference>
<keyword evidence="7 13" id="KW-0067">ATP-binding</keyword>
<dbReference type="InterPro" id="IPR001757">
    <property type="entry name" value="P_typ_ATPase"/>
</dbReference>
<dbReference type="SUPFAM" id="SSF81665">
    <property type="entry name" value="Calcium ATPase, transmembrane domain M"/>
    <property type="match status" value="1"/>
</dbReference>
<dbReference type="Pfam" id="PF00702">
    <property type="entry name" value="Hydrolase"/>
    <property type="match status" value="1"/>
</dbReference>
<dbReference type="Gene3D" id="3.40.1110.10">
    <property type="entry name" value="Calcium-transporting ATPase, cytoplasmic domain N"/>
    <property type="match status" value="1"/>
</dbReference>
<dbReference type="InterPro" id="IPR023298">
    <property type="entry name" value="ATPase_P-typ_TM_dom_sf"/>
</dbReference>
<comment type="similarity">
    <text evidence="2 13">Belongs to the cation transport ATPase (P-type) (TC 3.A.3) family. Type IB subfamily.</text>
</comment>
<dbReference type="Pfam" id="PF00122">
    <property type="entry name" value="E1-E2_ATPase"/>
    <property type="match status" value="1"/>
</dbReference>
<gene>
    <name evidence="15" type="ORF">CAAU_0674</name>
</gene>
<sequence length="764" mass="84592">MRKEFILYGLGCANCASKMEGKIRQLNGVKDASIDFVNKTLAIDIDTDNYEIIFDEIERIILSIEPDIIIKEKTIKRMLNKTLILVGLNCANCAAKIEKDVKNIYGVKDASINISSQKLILTIDDEKNWEDILSQIKLIVNKYEPDVKVEEKEIKVKTNLNRETIFIVLGTSLFLLAFLFENSLRQVLFILSYVIIGYDILLKAVKNIKNGQVFDENFLMSIATIGAFIIGEMPEAVSVMLFYKVGETLQDLAVERSRKSIKALLDIRPDYANLMVGHELKRVNPDDVKIGDIIVVKAGEKVPLDGIIIAGNSSLDTSALTGESVLKDVVVGDEVLAGFINKSGVLKIKVTKEFKASQVNKILELVEGANRRKAKTENFITKFARVYTPIVVLLALLIACVPPIILRQPFSPWIYRALIFLVVSCPCALVISIPLGFFGGIGAASKNGILVKGSNYLEALNYVNMAVFDKTGTLTKGKLRIKNIMSEGGIDKVKVLEYAAYAEFYSNHPIAQCILKEYGDIDKSRIKEHKEISGFGIEARIDDNEVLVGNAKLMIDRGINIREDYDVGTKVYVAVDGKFIGCIVIEDEIKEDAKVTIDFLKKMGVRTIMLTGDHKDVASDVAEKLALDDYYYGLLPDQKVEKLEELEIQKENGKIIFVGDGINDAPVIARADIGIAMGALGQDAAIEAADIVIMNDQIKNILTAMNIAKKTKKIVWQNIYLALFVKILVMIIASFGIANMWEAVFADVGVALLAVLNSIRITRG</sequence>
<evidence type="ECO:0000256" key="12">
    <source>
        <dbReference type="ARBA" id="ARBA00049338"/>
    </source>
</evidence>
<dbReference type="GO" id="GO:0016887">
    <property type="term" value="F:ATP hydrolysis activity"/>
    <property type="evidence" value="ECO:0007669"/>
    <property type="project" value="InterPro"/>
</dbReference>
<keyword evidence="8" id="KW-1278">Translocase</keyword>
<evidence type="ECO:0000256" key="5">
    <source>
        <dbReference type="ARBA" id="ARBA00022723"/>
    </source>
</evidence>
<dbReference type="PRINTS" id="PR00941">
    <property type="entry name" value="CDATPASE"/>
</dbReference>
<evidence type="ECO:0000256" key="3">
    <source>
        <dbReference type="ARBA" id="ARBA00022539"/>
    </source>
</evidence>
<keyword evidence="6 13" id="KW-0547">Nucleotide-binding</keyword>
<dbReference type="InterPro" id="IPR018303">
    <property type="entry name" value="ATPase_P-typ_P_site"/>
</dbReference>
<dbReference type="Gene3D" id="3.40.50.1000">
    <property type="entry name" value="HAD superfamily/HAD-like"/>
    <property type="match status" value="1"/>
</dbReference>
<dbReference type="NCBIfam" id="TIGR01494">
    <property type="entry name" value="ATPase_P-type"/>
    <property type="match status" value="1"/>
</dbReference>
<dbReference type="InterPro" id="IPR036412">
    <property type="entry name" value="HAD-like_sf"/>
</dbReference>
<feature type="transmembrane region" description="Helical" evidence="13">
    <location>
        <begin position="744"/>
        <end position="762"/>
    </location>
</feature>
<dbReference type="SUPFAM" id="SSF56784">
    <property type="entry name" value="HAD-like"/>
    <property type="match status" value="1"/>
</dbReference>
<dbReference type="GO" id="GO:0046872">
    <property type="term" value="F:metal ion binding"/>
    <property type="evidence" value="ECO:0007669"/>
    <property type="project" value="UniProtKB-KW"/>
</dbReference>
<dbReference type="AlphaFoldDB" id="I7KSX0"/>
<feature type="transmembrane region" description="Helical" evidence="13">
    <location>
        <begin position="386"/>
        <end position="405"/>
    </location>
</feature>
<dbReference type="InterPro" id="IPR008250">
    <property type="entry name" value="ATPase_P-typ_transduc_dom_A_sf"/>
</dbReference>
<dbReference type="NCBIfam" id="TIGR01512">
    <property type="entry name" value="ATPase-IB2_Cd"/>
    <property type="match status" value="1"/>
</dbReference>
<dbReference type="Pfam" id="PF00403">
    <property type="entry name" value="HMA"/>
    <property type="match status" value="2"/>
</dbReference>
<dbReference type="GO" id="GO:0005886">
    <property type="term" value="C:plasma membrane"/>
    <property type="evidence" value="ECO:0007669"/>
    <property type="project" value="UniProtKB-SubCell"/>
</dbReference>
<evidence type="ECO:0000256" key="9">
    <source>
        <dbReference type="ARBA" id="ARBA00022989"/>
    </source>
</evidence>
<keyword evidence="5 13" id="KW-0479">Metal-binding</keyword>
<evidence type="ECO:0000256" key="6">
    <source>
        <dbReference type="ARBA" id="ARBA00022741"/>
    </source>
</evidence>
<feature type="transmembrane region" description="Helical" evidence="13">
    <location>
        <begin position="164"/>
        <end position="180"/>
    </location>
</feature>
<keyword evidence="16" id="KW-1185">Reference proteome</keyword>
<comment type="subcellular location">
    <subcellularLocation>
        <location evidence="13">Cell membrane</location>
    </subcellularLocation>
    <subcellularLocation>
        <location evidence="1">Membrane</location>
        <topology evidence="1">Multi-pass membrane protein</topology>
    </subcellularLocation>
</comment>
<evidence type="ECO:0000313" key="16">
    <source>
        <dbReference type="Proteomes" id="UP000007652"/>
    </source>
</evidence>
<dbReference type="Gene3D" id="3.30.70.100">
    <property type="match status" value="2"/>
</dbReference>
<dbReference type="PANTHER" id="PTHR48085:SF5">
    <property type="entry name" value="CADMIUM_ZINC-TRANSPORTING ATPASE HMA4-RELATED"/>
    <property type="match status" value="1"/>
</dbReference>
<dbReference type="InterPro" id="IPR023299">
    <property type="entry name" value="ATPase_P-typ_cyto_dom_N"/>
</dbReference>
<dbReference type="InterPro" id="IPR027256">
    <property type="entry name" value="P-typ_ATPase_IB"/>
</dbReference>
<proteinExistence type="inferred from homology"/>
<dbReference type="RefSeq" id="WP_008908034.1">
    <property type="nucleotide sequence ID" value="NZ_CAKP01000029.1"/>
</dbReference>
<comment type="caution">
    <text evidence="15">The sequence shown here is derived from an EMBL/GenBank/DDBJ whole genome shotgun (WGS) entry which is preliminary data.</text>
</comment>
<keyword evidence="10 13" id="KW-0472">Membrane</keyword>
<feature type="transmembrane region" description="Helical" evidence="13">
    <location>
        <begin position="186"/>
        <end position="202"/>
    </location>
</feature>
<dbReference type="eggNOG" id="COG2217">
    <property type="taxonomic scope" value="Bacteria"/>
</dbReference>
<dbReference type="GO" id="GO:0005524">
    <property type="term" value="F:ATP binding"/>
    <property type="evidence" value="ECO:0007669"/>
    <property type="project" value="UniProtKB-UniRule"/>
</dbReference>
<dbReference type="InterPro" id="IPR044492">
    <property type="entry name" value="P_typ_ATPase_HD_dom"/>
</dbReference>
<dbReference type="PROSITE" id="PS50846">
    <property type="entry name" value="HMA_2"/>
    <property type="match status" value="2"/>
</dbReference>
<feature type="domain" description="HMA" evidence="14">
    <location>
        <begin position="1"/>
        <end position="69"/>
    </location>
</feature>
<reference evidence="15 16" key="1">
    <citation type="journal article" date="2011" name="J. Bacteriol.">
        <title>Draft genome sequence of Caloramator australicus strain RC3T, a thermoanaerobe from the Great Artesian Basin of Australia.</title>
        <authorList>
            <person name="Ogg C.D."/>
            <person name="Patel B.K.C."/>
        </authorList>
    </citation>
    <scope>NUCLEOTIDE SEQUENCE [LARGE SCALE GENOMIC DNA]</scope>
    <source>
        <strain evidence="15 16">RC3</strain>
    </source>
</reference>
<feature type="transmembrane region" description="Helical" evidence="13">
    <location>
        <begin position="719"/>
        <end position="738"/>
    </location>
</feature>
<evidence type="ECO:0000256" key="8">
    <source>
        <dbReference type="ARBA" id="ARBA00022967"/>
    </source>
</evidence>
<dbReference type="GO" id="GO:0008551">
    <property type="term" value="F:P-type cadmium transporter activity"/>
    <property type="evidence" value="ECO:0007669"/>
    <property type="project" value="UniProtKB-EC"/>
</dbReference>
<name>I7KSX0_9CLOT</name>
<dbReference type="PROSITE" id="PS00154">
    <property type="entry name" value="ATPASE_E1_E2"/>
    <property type="match status" value="1"/>
</dbReference>
<dbReference type="STRING" id="857293.CAAU_0674"/>
<dbReference type="InterPro" id="IPR006121">
    <property type="entry name" value="HMA_dom"/>
</dbReference>
<dbReference type="SFLD" id="SFLDS00003">
    <property type="entry name" value="Haloacid_Dehalogenase"/>
    <property type="match status" value="1"/>
</dbReference>
<keyword evidence="4 13" id="KW-0812">Transmembrane</keyword>
<dbReference type="SUPFAM" id="SSF55008">
    <property type="entry name" value="HMA, heavy metal-associated domain"/>
    <property type="match status" value="2"/>
</dbReference>
<keyword evidence="15" id="KW-0378">Hydrolase</keyword>
<evidence type="ECO:0000256" key="1">
    <source>
        <dbReference type="ARBA" id="ARBA00004141"/>
    </source>
</evidence>
<dbReference type="NCBIfam" id="TIGR01525">
    <property type="entry name" value="ATPase-IB_hvy"/>
    <property type="match status" value="1"/>
</dbReference>
<dbReference type="PANTHER" id="PTHR48085">
    <property type="entry name" value="CADMIUM/ZINC-TRANSPORTING ATPASE HMA2-RELATED"/>
    <property type="match status" value="1"/>
</dbReference>